<evidence type="ECO:0000313" key="18">
    <source>
        <dbReference type="Proteomes" id="UP001521116"/>
    </source>
</evidence>
<evidence type="ECO:0000256" key="10">
    <source>
        <dbReference type="ARBA" id="ARBA00022833"/>
    </source>
</evidence>
<keyword evidence="14" id="KW-0576">Peroxisome</keyword>
<dbReference type="Pfam" id="PF04757">
    <property type="entry name" value="Pex2_Pex12"/>
    <property type="match status" value="1"/>
</dbReference>
<evidence type="ECO:0000256" key="1">
    <source>
        <dbReference type="ARBA" id="ARBA00004585"/>
    </source>
</evidence>
<dbReference type="EMBL" id="JAJVDC020000108">
    <property type="protein sequence ID" value="KAL1624352.1"/>
    <property type="molecule type" value="Genomic_DNA"/>
</dbReference>
<evidence type="ECO:0000256" key="5">
    <source>
        <dbReference type="ARBA" id="ARBA00022679"/>
    </source>
</evidence>
<comment type="similarity">
    <text evidence="3">Belongs to the pex2/pex10/pex12 family.</text>
</comment>
<evidence type="ECO:0000256" key="14">
    <source>
        <dbReference type="ARBA" id="ARBA00023140"/>
    </source>
</evidence>
<accession>A0ABR3SML9</accession>
<keyword evidence="5" id="KW-0808">Transferase</keyword>
<evidence type="ECO:0000256" key="8">
    <source>
        <dbReference type="ARBA" id="ARBA00022771"/>
    </source>
</evidence>
<evidence type="ECO:0000256" key="9">
    <source>
        <dbReference type="ARBA" id="ARBA00022786"/>
    </source>
</evidence>
<protein>
    <submittedName>
        <fullName evidence="17">Peroxisome assembly protein (Peroxin-2)</fullName>
    </submittedName>
</protein>
<evidence type="ECO:0000256" key="2">
    <source>
        <dbReference type="ARBA" id="ARBA00004906"/>
    </source>
</evidence>
<keyword evidence="12" id="KW-1133">Transmembrane helix</keyword>
<evidence type="ECO:0000256" key="7">
    <source>
        <dbReference type="ARBA" id="ARBA00022723"/>
    </source>
</evidence>
<evidence type="ECO:0000256" key="15">
    <source>
        <dbReference type="SAM" id="MobiDB-lite"/>
    </source>
</evidence>
<organism evidence="17 18">
    <name type="scientific">Neofusicoccum ribis</name>
    <dbReference type="NCBI Taxonomy" id="45134"/>
    <lineage>
        <taxon>Eukaryota</taxon>
        <taxon>Fungi</taxon>
        <taxon>Dikarya</taxon>
        <taxon>Ascomycota</taxon>
        <taxon>Pezizomycotina</taxon>
        <taxon>Dothideomycetes</taxon>
        <taxon>Dothideomycetes incertae sedis</taxon>
        <taxon>Botryosphaeriales</taxon>
        <taxon>Botryosphaeriaceae</taxon>
        <taxon>Neofusicoccum</taxon>
    </lineage>
</organism>
<keyword evidence="6" id="KW-0812">Transmembrane</keyword>
<keyword evidence="9" id="KW-0833">Ubl conjugation pathway</keyword>
<keyword evidence="10" id="KW-0862">Zinc</keyword>
<evidence type="ECO:0000256" key="6">
    <source>
        <dbReference type="ARBA" id="ARBA00022692"/>
    </source>
</evidence>
<proteinExistence type="inferred from homology"/>
<evidence type="ECO:0000256" key="3">
    <source>
        <dbReference type="ARBA" id="ARBA00008704"/>
    </source>
</evidence>
<evidence type="ECO:0000256" key="4">
    <source>
        <dbReference type="ARBA" id="ARBA00022448"/>
    </source>
</evidence>
<dbReference type="InterPro" id="IPR025654">
    <property type="entry name" value="PEX2/10"/>
</dbReference>
<keyword evidence="18" id="KW-1185">Reference proteome</keyword>
<keyword evidence="7" id="KW-0479">Metal-binding</keyword>
<reference evidence="17 18" key="1">
    <citation type="submission" date="2024-02" db="EMBL/GenBank/DDBJ databases">
        <title>De novo assembly and annotation of 12 fungi associated with fruit tree decline syndrome in Ontario, Canada.</title>
        <authorList>
            <person name="Sulman M."/>
            <person name="Ellouze W."/>
            <person name="Ilyukhin E."/>
        </authorList>
    </citation>
    <scope>NUCLEOTIDE SEQUENCE [LARGE SCALE GENOMIC DNA]</scope>
    <source>
        <strain evidence="17 18">M1-105</strain>
    </source>
</reference>
<name>A0ABR3SML9_9PEZI</name>
<keyword evidence="4" id="KW-0813">Transport</keyword>
<evidence type="ECO:0000256" key="12">
    <source>
        <dbReference type="ARBA" id="ARBA00022989"/>
    </source>
</evidence>
<evidence type="ECO:0000256" key="11">
    <source>
        <dbReference type="ARBA" id="ARBA00022927"/>
    </source>
</evidence>
<gene>
    <name evidence="17" type="primary">PEX2</name>
    <name evidence="17" type="ORF">SLS56_007891</name>
</gene>
<feature type="region of interest" description="Disordered" evidence="15">
    <location>
        <begin position="413"/>
        <end position="520"/>
    </location>
</feature>
<keyword evidence="8" id="KW-0863">Zinc-finger</keyword>
<evidence type="ECO:0000259" key="16">
    <source>
        <dbReference type="Pfam" id="PF04757"/>
    </source>
</evidence>
<comment type="subcellular location">
    <subcellularLocation>
        <location evidence="1">Peroxisome membrane</location>
        <topology evidence="1">Multi-pass membrane protein</topology>
    </subcellularLocation>
</comment>
<dbReference type="Proteomes" id="UP001521116">
    <property type="component" value="Unassembled WGS sequence"/>
</dbReference>
<feature type="compositionally biased region" description="Acidic residues" evidence="15">
    <location>
        <begin position="501"/>
        <end position="520"/>
    </location>
</feature>
<feature type="domain" description="Pex N-terminal" evidence="16">
    <location>
        <begin position="82"/>
        <end position="275"/>
    </location>
</feature>
<evidence type="ECO:0000256" key="13">
    <source>
        <dbReference type="ARBA" id="ARBA00023136"/>
    </source>
</evidence>
<evidence type="ECO:0000313" key="17">
    <source>
        <dbReference type="EMBL" id="KAL1624352.1"/>
    </source>
</evidence>
<comment type="caution">
    <text evidence="17">The sequence shown here is derived from an EMBL/GenBank/DDBJ whole genome shotgun (WGS) entry which is preliminary data.</text>
</comment>
<dbReference type="InterPro" id="IPR006845">
    <property type="entry name" value="Pex_N"/>
</dbReference>
<sequence>MSSADFAAAQQRLAARRRQREHEYRARLRHEHDRQAQQRIAALPYPVNRLGGAGVALWDAVKGREGTRPAFRVGQVDAELLDEELLELLKGQVGEALKYFGSHLADEYRPEILLALRAVLFKLSIWDHNASYGAALQGLRYTDSRTADPARPPPRRWQKSVYGLATVGGRYAWTKWEDWLIARTSDYELPSPRVRLAERVSSLLATAHSAAAFASFLVFLTNGRYRTLLDRLLGLRLTPTSAAISREVSFEYLNRQLVWHAFTEFLLFLLPLVGISRWRRILSRAWRRVRAFFAGAPASDDDESFVGKAGELGFLPERTCAICYSDQNPAGGASEAQVMSQSATGGGGVVGSAATDITNPYQAVPCGCVYCFVCLAQKIEAEEGEGWTCLRCGDVATACKPWDGDVIVEQQPAAGGAVRPTSSGSGNGGKSVGFAALGDDEKRSLRQVSPAPEQDDKEIEVGGTSTEQSLLGSRALTESEEWARASRIVDEDEESRTSNGSEDEQSEEIDEEEDELEFDE</sequence>
<dbReference type="PANTHER" id="PTHR23350:SF4">
    <property type="entry name" value="PEROXISOME BIOGENESIS FACTOR 2"/>
    <property type="match status" value="1"/>
</dbReference>
<dbReference type="PANTHER" id="PTHR23350">
    <property type="entry name" value="PEROXISOME ASSEMBLY PROTEIN 10"/>
    <property type="match status" value="1"/>
</dbReference>
<comment type="pathway">
    <text evidence="2">Protein modification; protein ubiquitination.</text>
</comment>
<keyword evidence="11" id="KW-0653">Protein transport</keyword>
<keyword evidence="13" id="KW-0472">Membrane</keyword>